<protein>
    <submittedName>
        <fullName evidence="2">Uncharacterized protein</fullName>
    </submittedName>
</protein>
<proteinExistence type="predicted"/>
<evidence type="ECO:0000256" key="1">
    <source>
        <dbReference type="SAM" id="MobiDB-lite"/>
    </source>
</evidence>
<comment type="caution">
    <text evidence="2">The sequence shown here is derived from an EMBL/GenBank/DDBJ whole genome shotgun (WGS) entry which is preliminary data.</text>
</comment>
<evidence type="ECO:0000313" key="2">
    <source>
        <dbReference type="EMBL" id="KAK9426282.1"/>
    </source>
</evidence>
<sequence>MAGIRLVATARHTTDSPVSEQRSNKRRRTLTSADTYHCNTSLESCQQLTPPGTKATSVEGVADEQHETADLVARLEAELSDRLDLVGSTRRLESPALSKASFVEDEEVEKDVQLA</sequence>
<reference evidence="2 3" key="1">
    <citation type="journal article" date="2024" name="J. Plant Pathol.">
        <title>Sequence and assembly of the genome of Seiridium unicorne, isolate CBS 538.82, causal agent of cypress canker disease.</title>
        <authorList>
            <person name="Scali E."/>
            <person name="Rocca G.D."/>
            <person name="Danti R."/>
            <person name="Garbelotto M."/>
            <person name="Barberini S."/>
            <person name="Baroncelli R."/>
            <person name="Emiliani G."/>
        </authorList>
    </citation>
    <scope>NUCLEOTIDE SEQUENCE [LARGE SCALE GENOMIC DNA]</scope>
    <source>
        <strain evidence="2 3">BM-138-508</strain>
    </source>
</reference>
<dbReference type="Proteomes" id="UP001408356">
    <property type="component" value="Unassembled WGS sequence"/>
</dbReference>
<evidence type="ECO:0000313" key="3">
    <source>
        <dbReference type="Proteomes" id="UP001408356"/>
    </source>
</evidence>
<dbReference type="EMBL" id="JARVKF010000002">
    <property type="protein sequence ID" value="KAK9426282.1"/>
    <property type="molecule type" value="Genomic_DNA"/>
</dbReference>
<name>A0ABR2VHB4_9PEZI</name>
<accession>A0ABR2VHB4</accession>
<keyword evidence="3" id="KW-1185">Reference proteome</keyword>
<feature type="region of interest" description="Disordered" evidence="1">
    <location>
        <begin position="1"/>
        <end position="35"/>
    </location>
</feature>
<organism evidence="2 3">
    <name type="scientific">Seiridium unicorne</name>
    <dbReference type="NCBI Taxonomy" id="138068"/>
    <lineage>
        <taxon>Eukaryota</taxon>
        <taxon>Fungi</taxon>
        <taxon>Dikarya</taxon>
        <taxon>Ascomycota</taxon>
        <taxon>Pezizomycotina</taxon>
        <taxon>Sordariomycetes</taxon>
        <taxon>Xylariomycetidae</taxon>
        <taxon>Amphisphaeriales</taxon>
        <taxon>Sporocadaceae</taxon>
        <taxon>Seiridium</taxon>
    </lineage>
</organism>
<gene>
    <name evidence="2" type="ORF">SUNI508_02723</name>
</gene>